<protein>
    <submittedName>
        <fullName evidence="2">NmrA family transcriptional regulator</fullName>
    </submittedName>
</protein>
<organism evidence="2 3">
    <name type="scientific">Nonomuraea longispora</name>
    <dbReference type="NCBI Taxonomy" id="1848320"/>
    <lineage>
        <taxon>Bacteria</taxon>
        <taxon>Bacillati</taxon>
        <taxon>Actinomycetota</taxon>
        <taxon>Actinomycetes</taxon>
        <taxon>Streptosporangiales</taxon>
        <taxon>Streptosporangiaceae</taxon>
        <taxon>Nonomuraea</taxon>
    </lineage>
</organism>
<dbReference type="PANTHER" id="PTHR43162">
    <property type="match status" value="1"/>
</dbReference>
<name>A0A4R4NDE5_9ACTN</name>
<dbReference type="Proteomes" id="UP000295157">
    <property type="component" value="Unassembled WGS sequence"/>
</dbReference>
<comment type="caution">
    <text evidence="2">The sequence shown here is derived from an EMBL/GenBank/DDBJ whole genome shotgun (WGS) entry which is preliminary data.</text>
</comment>
<dbReference type="Gene3D" id="3.40.50.720">
    <property type="entry name" value="NAD(P)-binding Rossmann-like Domain"/>
    <property type="match status" value="1"/>
</dbReference>
<feature type="domain" description="NAD(P)-binding" evidence="1">
    <location>
        <begin position="10"/>
        <end position="168"/>
    </location>
</feature>
<evidence type="ECO:0000259" key="1">
    <source>
        <dbReference type="Pfam" id="PF13460"/>
    </source>
</evidence>
<proteinExistence type="predicted"/>
<dbReference type="AlphaFoldDB" id="A0A4R4NDE5"/>
<dbReference type="Pfam" id="PF13460">
    <property type="entry name" value="NAD_binding_10"/>
    <property type="match status" value="1"/>
</dbReference>
<dbReference type="PANTHER" id="PTHR43162:SF1">
    <property type="entry name" value="PRESTALK A DIFFERENTIATION PROTEIN A"/>
    <property type="match status" value="1"/>
</dbReference>
<reference evidence="2 3" key="1">
    <citation type="submission" date="2019-02" db="EMBL/GenBank/DDBJ databases">
        <title>Draft genome sequences of novel Actinobacteria.</title>
        <authorList>
            <person name="Sahin N."/>
            <person name="Ay H."/>
            <person name="Saygin H."/>
        </authorList>
    </citation>
    <scope>NUCLEOTIDE SEQUENCE [LARGE SCALE GENOMIC DNA]</scope>
    <source>
        <strain evidence="2 3">KC201</strain>
    </source>
</reference>
<dbReference type="InterPro" id="IPR051604">
    <property type="entry name" value="Ergot_Alk_Oxidoreductase"/>
</dbReference>
<dbReference type="SUPFAM" id="SSF51735">
    <property type="entry name" value="NAD(P)-binding Rossmann-fold domains"/>
    <property type="match status" value="1"/>
</dbReference>
<keyword evidence="3" id="KW-1185">Reference proteome</keyword>
<sequence length="268" mass="28224">MTRHVILVLGATGTIGRRVAERLRAAGHAVRAASRSGETAFDWARPGTWEPAVGGVSGVFLMAPDGVPIDPAFVSLAADQGVGHIVLLSSGGIEVMGDERLMAAERAVRDSGAGWTILRPSWFHQNFDEGFLRPAVMAGELMLPMGTVRQAFVDADDIAAVAAAALTQDGHAGRSFEITGPRALSFGEAAEIIGWAVGREITYLGGEEEYIAAQGFSGEAIRAAKAFAALRALGDQPVTEVVSQVTDRPPKPFESYVTEAAARGAWRP</sequence>
<dbReference type="Gene3D" id="3.90.25.10">
    <property type="entry name" value="UDP-galactose 4-epimerase, domain 1"/>
    <property type="match status" value="1"/>
</dbReference>
<dbReference type="InterPro" id="IPR016040">
    <property type="entry name" value="NAD(P)-bd_dom"/>
</dbReference>
<dbReference type="OrthoDB" id="4457504at2"/>
<accession>A0A4R4NDE5</accession>
<evidence type="ECO:0000313" key="2">
    <source>
        <dbReference type="EMBL" id="TDC05177.1"/>
    </source>
</evidence>
<gene>
    <name evidence="2" type="ORF">E1267_20270</name>
</gene>
<dbReference type="InterPro" id="IPR036291">
    <property type="entry name" value="NAD(P)-bd_dom_sf"/>
</dbReference>
<evidence type="ECO:0000313" key="3">
    <source>
        <dbReference type="Proteomes" id="UP000295157"/>
    </source>
</evidence>
<dbReference type="EMBL" id="SMJZ01000074">
    <property type="protein sequence ID" value="TDC05177.1"/>
    <property type="molecule type" value="Genomic_DNA"/>
</dbReference>